<proteinExistence type="predicted"/>
<evidence type="ECO:0000313" key="2">
    <source>
        <dbReference type="Proteomes" id="UP000199649"/>
    </source>
</evidence>
<dbReference type="OrthoDB" id="8451629at2"/>
<organism evidence="1 2">
    <name type="scientific">Agrococcus carbonis</name>
    <dbReference type="NCBI Taxonomy" id="684552"/>
    <lineage>
        <taxon>Bacteria</taxon>
        <taxon>Bacillati</taxon>
        <taxon>Actinomycetota</taxon>
        <taxon>Actinomycetes</taxon>
        <taxon>Micrococcales</taxon>
        <taxon>Microbacteriaceae</taxon>
        <taxon>Agrococcus</taxon>
    </lineage>
</organism>
<dbReference type="InterPro" id="IPR011051">
    <property type="entry name" value="RmlC_Cupin_sf"/>
</dbReference>
<protein>
    <submittedName>
        <fullName evidence="1">Cupin domain-containing protein</fullName>
    </submittedName>
</protein>
<name>A0A1H1Q2X2_9MICO</name>
<gene>
    <name evidence="1" type="ORF">SAMN04489719_1719</name>
</gene>
<reference evidence="2" key="1">
    <citation type="submission" date="2016-10" db="EMBL/GenBank/DDBJ databases">
        <authorList>
            <person name="Varghese N."/>
            <person name="Submissions S."/>
        </authorList>
    </citation>
    <scope>NUCLEOTIDE SEQUENCE [LARGE SCALE GENOMIC DNA]</scope>
    <source>
        <strain evidence="2">DSM 22965</strain>
    </source>
</reference>
<dbReference type="Gene3D" id="2.60.120.10">
    <property type="entry name" value="Jelly Rolls"/>
    <property type="match status" value="1"/>
</dbReference>
<dbReference type="Proteomes" id="UP000199649">
    <property type="component" value="Chromosome I"/>
</dbReference>
<sequence>MTTDAAGRAASAPAPRIVADTGLLAAAAADADRADERGAVWRLAEAERHLDANVIAVPAGASIDRHVGPDEDVLWHVVSGSGTLSTDEGDVALAPGAVVWLPRRSRRAVTAGEAGLRYLTVHRRKPGLQIGERPG</sequence>
<dbReference type="EMBL" id="LT629734">
    <property type="protein sequence ID" value="SDS17765.1"/>
    <property type="molecule type" value="Genomic_DNA"/>
</dbReference>
<keyword evidence="2" id="KW-1185">Reference proteome</keyword>
<dbReference type="InterPro" id="IPR014710">
    <property type="entry name" value="RmlC-like_jellyroll"/>
</dbReference>
<dbReference type="AlphaFoldDB" id="A0A1H1Q2X2"/>
<accession>A0A1H1Q2X2</accession>
<evidence type="ECO:0000313" key="1">
    <source>
        <dbReference type="EMBL" id="SDS17765.1"/>
    </source>
</evidence>
<dbReference type="SUPFAM" id="SSF51182">
    <property type="entry name" value="RmlC-like cupins"/>
    <property type="match status" value="1"/>
</dbReference>
<dbReference type="RefSeq" id="WP_092666633.1">
    <property type="nucleotide sequence ID" value="NZ_LT629734.1"/>
</dbReference>
<dbReference type="STRING" id="684552.SAMN04489719_1719"/>
<dbReference type="CDD" id="cd02208">
    <property type="entry name" value="cupin_RmlC-like"/>
    <property type="match status" value="1"/>
</dbReference>